<dbReference type="InterPro" id="IPR001282">
    <property type="entry name" value="G6P_DH"/>
</dbReference>
<dbReference type="GO" id="GO:0009051">
    <property type="term" value="P:pentose-phosphate shunt, oxidative branch"/>
    <property type="evidence" value="ECO:0007669"/>
    <property type="project" value="TreeGrafter"/>
</dbReference>
<keyword evidence="8" id="KW-0560">Oxidoreductase</keyword>
<evidence type="ECO:0000256" key="9">
    <source>
        <dbReference type="ARBA" id="ARBA00023277"/>
    </source>
</evidence>
<name>A0A7R9QNA9_9ACAR</name>
<sequence length="502" mass="57188">MWAAIEAIFKHVSQTDSFATGSTPTGADEQFSFILLGITGDLSRKKLMPTLFSLYRQNLLPRNINIIGYARSKTSVDDIRKSVDPYVALKDNEERAQYENFWKLNSYFHGNTDKASDYVAVEEHLKMLETGKGAANRLFYLALPPTVYAATASALHSALMSQTGWNRLIIEKPFGRDSESSNTLSEELSKLFTEDQIYRIDHYNPFLYHVLNESNSKHCSSMRSFSANRESEGAFGIIRDVVQNHLLQVLCLVAMDRPDTNDAEKIRDEKVKLLKQMEILDLKDVVLGQYVGKAKGSGESLLGYLDDKGVPKDSTAATFSLVVLHINNERWKGVPFFIRSGKALNESRVEVRIQFKGYDNDLFDGQSKHNEIIIRLQPNEAIYQRLNIKRPGMGFTVQETELDLTYATRYHVRAPALLPQTSDCLKAELPDAYERLLMDVFEGSQINFVRTDELREAWRVFTPALNHIDNHKIQPFQYEFGSHGPKEADALQARYGHKRRNN</sequence>
<dbReference type="GO" id="GO:0004345">
    <property type="term" value="F:glucose-6-phosphate dehydrogenase activity"/>
    <property type="evidence" value="ECO:0007669"/>
    <property type="project" value="UniProtKB-EC"/>
</dbReference>
<dbReference type="PANTHER" id="PTHR23429:SF0">
    <property type="entry name" value="GLUCOSE-6-PHOSPHATE 1-DEHYDROGENASE"/>
    <property type="match status" value="1"/>
</dbReference>
<reference evidence="13" key="1">
    <citation type="submission" date="2020-11" db="EMBL/GenBank/DDBJ databases">
        <authorList>
            <person name="Tran Van P."/>
        </authorList>
    </citation>
    <scope>NUCLEOTIDE SEQUENCE</scope>
</reference>
<dbReference type="GO" id="GO:0050661">
    <property type="term" value="F:NADP binding"/>
    <property type="evidence" value="ECO:0007669"/>
    <property type="project" value="InterPro"/>
</dbReference>
<comment type="similarity">
    <text evidence="3">Belongs to the glucose-6-phosphate dehydrogenase family.</text>
</comment>
<evidence type="ECO:0000256" key="1">
    <source>
        <dbReference type="ARBA" id="ARBA00002914"/>
    </source>
</evidence>
<evidence type="ECO:0000256" key="5">
    <source>
        <dbReference type="ARBA" id="ARBA00020444"/>
    </source>
</evidence>
<evidence type="ECO:0000256" key="3">
    <source>
        <dbReference type="ARBA" id="ARBA00009975"/>
    </source>
</evidence>
<evidence type="ECO:0000259" key="11">
    <source>
        <dbReference type="Pfam" id="PF00479"/>
    </source>
</evidence>
<dbReference type="InterPro" id="IPR036291">
    <property type="entry name" value="NAD(P)-bd_dom_sf"/>
</dbReference>
<dbReference type="GO" id="GO:0006006">
    <property type="term" value="P:glucose metabolic process"/>
    <property type="evidence" value="ECO:0007669"/>
    <property type="project" value="UniProtKB-KW"/>
</dbReference>
<keyword evidence="7" id="KW-0521">NADP</keyword>
<comment type="catalytic activity">
    <reaction evidence="10">
        <text>D-glucose 6-phosphate + NADP(+) = 6-phospho-D-glucono-1,5-lactone + NADPH + H(+)</text>
        <dbReference type="Rhea" id="RHEA:15841"/>
        <dbReference type="ChEBI" id="CHEBI:15378"/>
        <dbReference type="ChEBI" id="CHEBI:57783"/>
        <dbReference type="ChEBI" id="CHEBI:57955"/>
        <dbReference type="ChEBI" id="CHEBI:58349"/>
        <dbReference type="ChEBI" id="CHEBI:61548"/>
        <dbReference type="EC" id="1.1.1.49"/>
    </reaction>
    <physiologicalReaction direction="left-to-right" evidence="10">
        <dbReference type="Rhea" id="RHEA:15842"/>
    </physiologicalReaction>
</comment>
<dbReference type="HAMAP" id="MF_00966">
    <property type="entry name" value="G6PD"/>
    <property type="match status" value="1"/>
</dbReference>
<comment type="function">
    <text evidence="1">Cytosolic glucose-6-phosphate dehydrogenase that catalyzes the first and rate-limiting step of the oxidative branch within the pentose phosphate pathway/shunt, an alternative route to glycolysis for the dissimilation of carbohydrates and a major source of reducing power and metabolic intermediates for fatty acid and nucleic acid biosynthetic processes.</text>
</comment>
<evidence type="ECO:0000256" key="7">
    <source>
        <dbReference type="ARBA" id="ARBA00022857"/>
    </source>
</evidence>
<dbReference type="AlphaFoldDB" id="A0A7R9QNA9"/>
<keyword evidence="6" id="KW-0313">Glucose metabolism</keyword>
<protein>
    <recommendedName>
        <fullName evidence="5">Glucose-6-phosphate 1-dehydrogenase</fullName>
        <ecNumber evidence="4">1.1.1.49</ecNumber>
    </recommendedName>
</protein>
<evidence type="ECO:0000256" key="4">
    <source>
        <dbReference type="ARBA" id="ARBA00013019"/>
    </source>
</evidence>
<gene>
    <name evidence="13" type="ORF">ONB1V03_LOCUS8819</name>
</gene>
<keyword evidence="9" id="KW-0119">Carbohydrate metabolism</keyword>
<proteinExistence type="inferred from homology"/>
<dbReference type="SUPFAM" id="SSF55347">
    <property type="entry name" value="Glyceraldehyde-3-phosphate dehydrogenase-like, C-terminal domain"/>
    <property type="match status" value="1"/>
</dbReference>
<comment type="pathway">
    <text evidence="2">Carbohydrate degradation; pentose phosphate pathway; D-ribulose 5-phosphate from D-glucose 6-phosphate (oxidative stage): step 1/3.</text>
</comment>
<accession>A0A7R9QNA9</accession>
<dbReference type="Pfam" id="PF00479">
    <property type="entry name" value="G6PD_N"/>
    <property type="match status" value="1"/>
</dbReference>
<evidence type="ECO:0000256" key="2">
    <source>
        <dbReference type="ARBA" id="ARBA00004937"/>
    </source>
</evidence>
<dbReference type="Gene3D" id="3.30.360.10">
    <property type="entry name" value="Dihydrodipicolinate Reductase, domain 2"/>
    <property type="match status" value="1"/>
</dbReference>
<evidence type="ECO:0000259" key="12">
    <source>
        <dbReference type="Pfam" id="PF02781"/>
    </source>
</evidence>
<dbReference type="Proteomes" id="UP000728032">
    <property type="component" value="Unassembled WGS sequence"/>
</dbReference>
<dbReference type="EC" id="1.1.1.49" evidence="4"/>
<dbReference type="PANTHER" id="PTHR23429">
    <property type="entry name" value="GLUCOSE-6-PHOSPHATE 1-DEHYDROGENASE G6PD"/>
    <property type="match status" value="1"/>
</dbReference>
<dbReference type="OrthoDB" id="60984at2759"/>
<evidence type="ECO:0000313" key="14">
    <source>
        <dbReference type="Proteomes" id="UP000728032"/>
    </source>
</evidence>
<evidence type="ECO:0000256" key="10">
    <source>
        <dbReference type="ARBA" id="ARBA00047696"/>
    </source>
</evidence>
<dbReference type="EMBL" id="OC920042">
    <property type="protein sequence ID" value="CAD7652154.1"/>
    <property type="molecule type" value="Genomic_DNA"/>
</dbReference>
<feature type="domain" description="Glucose-6-phosphate dehydrogenase C-terminal" evidence="12">
    <location>
        <begin position="235"/>
        <end position="498"/>
    </location>
</feature>
<dbReference type="EMBL" id="CAJPVJ010005217">
    <property type="protein sequence ID" value="CAG2169341.1"/>
    <property type="molecule type" value="Genomic_DNA"/>
</dbReference>
<dbReference type="PRINTS" id="PR00079">
    <property type="entry name" value="G6PDHDRGNASE"/>
</dbReference>
<dbReference type="Pfam" id="PF02781">
    <property type="entry name" value="G6PD_C"/>
    <property type="match status" value="1"/>
</dbReference>
<dbReference type="InterPro" id="IPR022674">
    <property type="entry name" value="G6P_DH_NAD-bd"/>
</dbReference>
<evidence type="ECO:0000256" key="6">
    <source>
        <dbReference type="ARBA" id="ARBA00022526"/>
    </source>
</evidence>
<dbReference type="GO" id="GO:0005829">
    <property type="term" value="C:cytosol"/>
    <property type="evidence" value="ECO:0007669"/>
    <property type="project" value="TreeGrafter"/>
</dbReference>
<organism evidence="13">
    <name type="scientific">Oppiella nova</name>
    <dbReference type="NCBI Taxonomy" id="334625"/>
    <lineage>
        <taxon>Eukaryota</taxon>
        <taxon>Metazoa</taxon>
        <taxon>Ecdysozoa</taxon>
        <taxon>Arthropoda</taxon>
        <taxon>Chelicerata</taxon>
        <taxon>Arachnida</taxon>
        <taxon>Acari</taxon>
        <taxon>Acariformes</taxon>
        <taxon>Sarcoptiformes</taxon>
        <taxon>Oribatida</taxon>
        <taxon>Brachypylina</taxon>
        <taxon>Oppioidea</taxon>
        <taxon>Oppiidae</taxon>
        <taxon>Oppiella</taxon>
    </lineage>
</organism>
<dbReference type="FunFam" id="3.40.50.720:FF:000111">
    <property type="entry name" value="Glucose-6-phosphate 1-dehydrogenase"/>
    <property type="match status" value="1"/>
</dbReference>
<dbReference type="SUPFAM" id="SSF51735">
    <property type="entry name" value="NAD(P)-binding Rossmann-fold domains"/>
    <property type="match status" value="1"/>
</dbReference>
<feature type="domain" description="Glucose-6-phosphate dehydrogenase NAD-binding" evidence="11">
    <location>
        <begin position="34"/>
        <end position="203"/>
    </location>
</feature>
<keyword evidence="14" id="KW-1185">Reference proteome</keyword>
<dbReference type="InterPro" id="IPR022675">
    <property type="entry name" value="G6P_DH_C"/>
</dbReference>
<dbReference type="UniPathway" id="UPA00115"/>
<evidence type="ECO:0000256" key="8">
    <source>
        <dbReference type="ARBA" id="ARBA00023002"/>
    </source>
</evidence>
<dbReference type="Gene3D" id="3.40.50.720">
    <property type="entry name" value="NAD(P)-binding Rossmann-like Domain"/>
    <property type="match status" value="1"/>
</dbReference>
<evidence type="ECO:0000313" key="13">
    <source>
        <dbReference type="EMBL" id="CAD7652154.1"/>
    </source>
</evidence>
<dbReference type="PIRSF" id="PIRSF000110">
    <property type="entry name" value="G6PD"/>
    <property type="match status" value="1"/>
</dbReference>